<feature type="domain" description="HNH nuclease" evidence="1">
    <location>
        <begin position="23"/>
        <end position="72"/>
    </location>
</feature>
<evidence type="ECO:0000259" key="1">
    <source>
        <dbReference type="SMART" id="SM00507"/>
    </source>
</evidence>
<dbReference type="CDD" id="cd00085">
    <property type="entry name" value="HNHc"/>
    <property type="match status" value="1"/>
</dbReference>
<proteinExistence type="predicted"/>
<evidence type="ECO:0000313" key="2">
    <source>
        <dbReference type="EMBL" id="ROM95070.1"/>
    </source>
</evidence>
<reference evidence="2 3" key="1">
    <citation type="submission" date="2016-10" db="EMBL/GenBank/DDBJ databases">
        <title>Comparative genome analysis of multiple Pseudomonas spp. focuses on biocontrol and plant growth promoting traits.</title>
        <authorList>
            <person name="Tao X.-Y."/>
            <person name="Taylor C.G."/>
        </authorList>
    </citation>
    <scope>NUCLEOTIDE SEQUENCE [LARGE SCALE GENOMIC DNA]</scope>
    <source>
        <strain evidence="2 3">37D10</strain>
    </source>
</reference>
<name>A0A423GPW6_9PSED</name>
<gene>
    <name evidence="2" type="ORF">BK658_16940</name>
</gene>
<dbReference type="AlphaFoldDB" id="A0A423GPW6"/>
<accession>A0A423GPW6</accession>
<dbReference type="EMBL" id="MOBI01000019">
    <property type="protein sequence ID" value="ROM95070.1"/>
    <property type="molecule type" value="Genomic_DNA"/>
</dbReference>
<organism evidence="2 3">
    <name type="scientific">Pseudomonas brassicacearum</name>
    <dbReference type="NCBI Taxonomy" id="930166"/>
    <lineage>
        <taxon>Bacteria</taxon>
        <taxon>Pseudomonadati</taxon>
        <taxon>Pseudomonadota</taxon>
        <taxon>Gammaproteobacteria</taxon>
        <taxon>Pseudomonadales</taxon>
        <taxon>Pseudomonadaceae</taxon>
        <taxon>Pseudomonas</taxon>
    </lineage>
</organism>
<evidence type="ECO:0000313" key="3">
    <source>
        <dbReference type="Proteomes" id="UP000284684"/>
    </source>
</evidence>
<dbReference type="SMART" id="SM00507">
    <property type="entry name" value="HNHc"/>
    <property type="match status" value="1"/>
</dbReference>
<comment type="caution">
    <text evidence="2">The sequence shown here is derived from an EMBL/GenBank/DDBJ whole genome shotgun (WGS) entry which is preliminary data.</text>
</comment>
<dbReference type="Proteomes" id="UP000284684">
    <property type="component" value="Unassembled WGS sequence"/>
</dbReference>
<protein>
    <recommendedName>
        <fullName evidence="1">HNH nuclease domain-containing protein</fullName>
    </recommendedName>
</protein>
<sequence length="308" mass="34540">MIPASIDMDSIYTAKRPSIPTDIARAIKIESGHCCAVNQCSEHTYLEIHHIDHNRENNDPGNLILLCDKHHKMAHADIIDRKALRLYKELLAAAILNPVPEHLLDPATGLKIVDLYEVESCSTEDDDPITTIELKLVNRGKHVAFVKEVRVTMLKHWETLTDHNHSLVPISATYDLKIRKEVGSVSRVKVHHEVKPQETERVAFRLETDYDSDPNGLSLFLIKLEVLHDEISSVVLAPLIIVNIRPRYASAGSYFPGYQQGTIPQNKAVASEVLCLAHNGTLVNQDVINALESWKNAPEESEYFAGAR</sequence>
<dbReference type="InterPro" id="IPR003615">
    <property type="entry name" value="HNH_nuc"/>
</dbReference>